<gene>
    <name evidence="1" type="ORF">METZ01_LOCUS293351</name>
</gene>
<accession>A0A382LYQ3</accession>
<name>A0A382LYQ3_9ZZZZ</name>
<sequence length="58" mass="6656">MVVPRERLTLFPFASVKDVHQNGLFLRLYDMCLLLAQPIPRTLNYIVFGSQPSPKQPV</sequence>
<organism evidence="1">
    <name type="scientific">marine metagenome</name>
    <dbReference type="NCBI Taxonomy" id="408172"/>
    <lineage>
        <taxon>unclassified sequences</taxon>
        <taxon>metagenomes</taxon>
        <taxon>ecological metagenomes</taxon>
    </lineage>
</organism>
<protein>
    <submittedName>
        <fullName evidence="1">Uncharacterized protein</fullName>
    </submittedName>
</protein>
<dbReference type="AlphaFoldDB" id="A0A382LYQ3"/>
<proteinExistence type="predicted"/>
<reference evidence="1" key="1">
    <citation type="submission" date="2018-05" db="EMBL/GenBank/DDBJ databases">
        <authorList>
            <person name="Lanie J.A."/>
            <person name="Ng W.-L."/>
            <person name="Kazmierczak K.M."/>
            <person name="Andrzejewski T.M."/>
            <person name="Davidsen T.M."/>
            <person name="Wayne K.J."/>
            <person name="Tettelin H."/>
            <person name="Glass J.I."/>
            <person name="Rusch D."/>
            <person name="Podicherti R."/>
            <person name="Tsui H.-C.T."/>
            <person name="Winkler M.E."/>
        </authorList>
    </citation>
    <scope>NUCLEOTIDE SEQUENCE</scope>
</reference>
<dbReference type="EMBL" id="UINC01089419">
    <property type="protein sequence ID" value="SVC40497.1"/>
    <property type="molecule type" value="Genomic_DNA"/>
</dbReference>
<evidence type="ECO:0000313" key="1">
    <source>
        <dbReference type="EMBL" id="SVC40497.1"/>
    </source>
</evidence>